<evidence type="ECO:0000256" key="4">
    <source>
        <dbReference type="ARBA" id="ARBA00022519"/>
    </source>
</evidence>
<comment type="subcellular location">
    <subcellularLocation>
        <location evidence="1">Cell inner membrane</location>
        <topology evidence="1">Multi-pass membrane protein</topology>
    </subcellularLocation>
</comment>
<dbReference type="InterPro" id="IPR007272">
    <property type="entry name" value="Sulf_transp_TsuA/YedE"/>
</dbReference>
<keyword evidence="3" id="KW-1003">Cell membrane</keyword>
<gene>
    <name evidence="10" type="ORF">JJB11_09275</name>
</gene>
<accession>A0A934TRW4</accession>
<dbReference type="Pfam" id="PF04143">
    <property type="entry name" value="Sulf_transp"/>
    <property type="match status" value="1"/>
</dbReference>
<name>A0A934TRW4_9BURK</name>
<keyword evidence="4" id="KW-0997">Cell inner membrane</keyword>
<protein>
    <submittedName>
        <fullName evidence="10">YeeE/YedE family protein</fullName>
    </submittedName>
</protein>
<organism evidence="10 11">
    <name type="scientific">Ramlibacter ginsenosidimutans</name>
    <dbReference type="NCBI Taxonomy" id="502333"/>
    <lineage>
        <taxon>Bacteria</taxon>
        <taxon>Pseudomonadati</taxon>
        <taxon>Pseudomonadota</taxon>
        <taxon>Betaproteobacteria</taxon>
        <taxon>Burkholderiales</taxon>
        <taxon>Comamonadaceae</taxon>
        <taxon>Ramlibacter</taxon>
    </lineage>
</organism>
<evidence type="ECO:0000313" key="10">
    <source>
        <dbReference type="EMBL" id="MBK6006279.1"/>
    </source>
</evidence>
<keyword evidence="6 9" id="KW-1133">Transmembrane helix</keyword>
<dbReference type="Proteomes" id="UP000630528">
    <property type="component" value="Unassembled WGS sequence"/>
</dbReference>
<reference evidence="10" key="1">
    <citation type="journal article" date="2012" name="J. Microbiol. Biotechnol.">
        <title>Ramlibacter ginsenosidimutans sp. nov., with ginsenoside-converting activity.</title>
        <authorList>
            <person name="Wang L."/>
            <person name="An D.S."/>
            <person name="Kim S.G."/>
            <person name="Jin F.X."/>
            <person name="Kim S.C."/>
            <person name="Lee S.T."/>
            <person name="Im W.T."/>
        </authorList>
    </citation>
    <scope>NUCLEOTIDE SEQUENCE</scope>
    <source>
        <strain evidence="10">KACC 17527</strain>
    </source>
</reference>
<feature type="transmembrane region" description="Helical" evidence="9">
    <location>
        <begin position="178"/>
        <end position="196"/>
    </location>
</feature>
<evidence type="ECO:0000256" key="5">
    <source>
        <dbReference type="ARBA" id="ARBA00022692"/>
    </source>
</evidence>
<evidence type="ECO:0000256" key="8">
    <source>
        <dbReference type="ARBA" id="ARBA00035655"/>
    </source>
</evidence>
<evidence type="ECO:0000256" key="6">
    <source>
        <dbReference type="ARBA" id="ARBA00022989"/>
    </source>
</evidence>
<keyword evidence="7 9" id="KW-0472">Membrane</keyword>
<dbReference type="EMBL" id="JAEPWM010000002">
    <property type="protein sequence ID" value="MBK6006279.1"/>
    <property type="molecule type" value="Genomic_DNA"/>
</dbReference>
<feature type="transmembrane region" description="Helical" evidence="9">
    <location>
        <begin position="314"/>
        <end position="334"/>
    </location>
</feature>
<dbReference type="AlphaFoldDB" id="A0A934TRW4"/>
<feature type="transmembrane region" description="Helical" evidence="9">
    <location>
        <begin position="52"/>
        <end position="75"/>
    </location>
</feature>
<dbReference type="GO" id="GO:0005886">
    <property type="term" value="C:plasma membrane"/>
    <property type="evidence" value="ECO:0007669"/>
    <property type="project" value="UniProtKB-SubCell"/>
</dbReference>
<evidence type="ECO:0000256" key="2">
    <source>
        <dbReference type="ARBA" id="ARBA00022448"/>
    </source>
</evidence>
<evidence type="ECO:0000313" key="11">
    <source>
        <dbReference type="Proteomes" id="UP000630528"/>
    </source>
</evidence>
<comment type="similarity">
    <text evidence="8">Belongs to the TsuA/YedE (TC 9.B.102) family.</text>
</comment>
<dbReference type="RefSeq" id="WP_201168879.1">
    <property type="nucleotide sequence ID" value="NZ_JAEPWM010000002.1"/>
</dbReference>
<sequence>MPTAAAPATLAQAVVWGGLVLGLALGVVGQSTRFCVRGAIADWVQLRSPGRLVSWMLAVAVGAIAVQGLVSAGAFDATRTIGWGERFPWLSYLVGGGLFGYGMILAGGCPQRCLVKAGSGNLKALLTLVLVAIASLMTLRGAFAPLRASGLDAFANTLAGSQDLGAVLARGLALPATLLRWLITVAVTVGVLALAWKVRAQLKPAHWIGGIAVGLLVAAALYLTGHIGYIAEHPETLEPAWLGTQSKRPEGLSFAAPLAHALDLLTLWTDKSTVATFGVTLALGVLLGAFASAKLRGDFRLESFQTPRELGAHAAGAVLMGFGGVTALGCSLGNGVTGLALLSSGSLLAVAGICAGARLALGRQQRAPAASPTLAATAT</sequence>
<keyword evidence="5 9" id="KW-0812">Transmembrane</keyword>
<evidence type="ECO:0000256" key="3">
    <source>
        <dbReference type="ARBA" id="ARBA00022475"/>
    </source>
</evidence>
<reference evidence="10" key="2">
    <citation type="submission" date="2021-01" db="EMBL/GenBank/DDBJ databases">
        <authorList>
            <person name="Kang M."/>
        </authorList>
    </citation>
    <scope>NUCLEOTIDE SEQUENCE</scope>
    <source>
        <strain evidence="10">KACC 17527</strain>
    </source>
</reference>
<feature type="transmembrane region" description="Helical" evidence="9">
    <location>
        <begin position="340"/>
        <end position="361"/>
    </location>
</feature>
<proteinExistence type="inferred from homology"/>
<feature type="transmembrane region" description="Helical" evidence="9">
    <location>
        <begin position="274"/>
        <end position="293"/>
    </location>
</feature>
<feature type="transmembrane region" description="Helical" evidence="9">
    <location>
        <begin position="6"/>
        <end position="28"/>
    </location>
</feature>
<feature type="transmembrane region" description="Helical" evidence="9">
    <location>
        <begin position="122"/>
        <end position="143"/>
    </location>
</feature>
<evidence type="ECO:0000256" key="7">
    <source>
        <dbReference type="ARBA" id="ARBA00023136"/>
    </source>
</evidence>
<keyword evidence="2" id="KW-0813">Transport</keyword>
<dbReference type="PANTHER" id="PTHR30574">
    <property type="entry name" value="INNER MEMBRANE PROTEIN YEDE"/>
    <property type="match status" value="1"/>
</dbReference>
<comment type="caution">
    <text evidence="10">The sequence shown here is derived from an EMBL/GenBank/DDBJ whole genome shotgun (WGS) entry which is preliminary data.</text>
</comment>
<dbReference type="PANTHER" id="PTHR30574:SF1">
    <property type="entry name" value="SULPHUR TRANSPORT DOMAIN-CONTAINING PROTEIN"/>
    <property type="match status" value="1"/>
</dbReference>
<evidence type="ECO:0000256" key="1">
    <source>
        <dbReference type="ARBA" id="ARBA00004429"/>
    </source>
</evidence>
<evidence type="ECO:0000256" key="9">
    <source>
        <dbReference type="SAM" id="Phobius"/>
    </source>
</evidence>
<keyword evidence="11" id="KW-1185">Reference proteome</keyword>
<feature type="transmembrane region" description="Helical" evidence="9">
    <location>
        <begin position="87"/>
        <end position="110"/>
    </location>
</feature>
<feature type="transmembrane region" description="Helical" evidence="9">
    <location>
        <begin position="208"/>
        <end position="231"/>
    </location>
</feature>